<feature type="region of interest" description="Disordered" evidence="3">
    <location>
        <begin position="379"/>
        <end position="406"/>
    </location>
</feature>
<dbReference type="EMBL" id="PXYI01000006">
    <property type="protein sequence ID" value="PSJ38348.1"/>
    <property type="molecule type" value="Genomic_DNA"/>
</dbReference>
<dbReference type="GO" id="GO:0016788">
    <property type="term" value="F:hydrolase activity, acting on ester bonds"/>
    <property type="evidence" value="ECO:0007669"/>
    <property type="project" value="UniProtKB-ARBA"/>
</dbReference>
<dbReference type="Gene3D" id="2.60.120.430">
    <property type="entry name" value="Galactose-binding lectin"/>
    <property type="match status" value="1"/>
</dbReference>
<sequence length="406" mass="44138">MIELAIAASMITSPAAPDLWRFCLEGRKAGCTAVAASTRYEDASGHGWEDPARFSVKVPEGNYRVTVTFGGGRTPSATTIKAEARRLMVEDVRTRAGKTETRSFVVNVRTPALPAPPENAPGGTAVRLKPREIGSATWDDRLTLEILGAAPRVTAIDVEAVDVPTLYLAGDSTVTDQQAEPAASWGQMLTRFVGPDIAVANHAESGETMKSFLSELRLDKMLSRMQAGDWLIIQFGHNDQKTQWPQTYVEAGTTYKAYLRAFIAEARRRGATPILATSPERRNFDAARRIMPSHGDYPEAVRQVAREEQIGLIDLTAMTIAFYEALGPDRAPLAFNDGGKDKTHHNAYGAYELARMVAAGLANADPRLGALLLPEARHYDPARPAPPETFQLPASGLRSDIRPDGN</sequence>
<evidence type="ECO:0000256" key="2">
    <source>
        <dbReference type="ARBA" id="ARBA00022801"/>
    </source>
</evidence>
<dbReference type="Gene3D" id="3.40.50.1110">
    <property type="entry name" value="SGNH hydrolase"/>
    <property type="match status" value="1"/>
</dbReference>
<evidence type="ECO:0000256" key="1">
    <source>
        <dbReference type="ARBA" id="ARBA00008668"/>
    </source>
</evidence>
<reference evidence="5 6" key="1">
    <citation type="submission" date="2018-03" db="EMBL/GenBank/DDBJ databases">
        <title>The draft genome of Sphingosinicella sp. GL-C-18.</title>
        <authorList>
            <person name="Liu L."/>
            <person name="Li L."/>
            <person name="Liang L."/>
            <person name="Zhang X."/>
            <person name="Wang T."/>
        </authorList>
    </citation>
    <scope>NUCLEOTIDE SEQUENCE [LARGE SCALE GENOMIC DNA]</scope>
    <source>
        <strain evidence="5 6">GL-C-18</strain>
    </source>
</reference>
<dbReference type="Proteomes" id="UP000241167">
    <property type="component" value="Unassembled WGS sequence"/>
</dbReference>
<accession>A0A2P7QK56</accession>
<dbReference type="InterPro" id="IPR036514">
    <property type="entry name" value="SGNH_hydro_sf"/>
</dbReference>
<dbReference type="RefSeq" id="WP_106514414.1">
    <property type="nucleotide sequence ID" value="NZ_PXYI01000006.1"/>
</dbReference>
<dbReference type="InterPro" id="IPR008979">
    <property type="entry name" value="Galactose-bd-like_sf"/>
</dbReference>
<comment type="similarity">
    <text evidence="1">Belongs to the 'GDSL' lipolytic enzyme family.</text>
</comment>
<dbReference type="Pfam" id="PF13472">
    <property type="entry name" value="Lipase_GDSL_2"/>
    <property type="match status" value="1"/>
</dbReference>
<feature type="domain" description="SGNH hydrolase-type esterase" evidence="4">
    <location>
        <begin position="170"/>
        <end position="349"/>
    </location>
</feature>
<dbReference type="InterPro" id="IPR013830">
    <property type="entry name" value="SGNH_hydro"/>
</dbReference>
<name>A0A2P7QK56_9SPHN</name>
<evidence type="ECO:0000259" key="4">
    <source>
        <dbReference type="Pfam" id="PF13472"/>
    </source>
</evidence>
<proteinExistence type="inferred from homology"/>
<comment type="caution">
    <text evidence="5">The sequence shown here is derived from an EMBL/GenBank/DDBJ whole genome shotgun (WGS) entry which is preliminary data.</text>
</comment>
<dbReference type="InterPro" id="IPR037459">
    <property type="entry name" value="RhgT-like"/>
</dbReference>
<dbReference type="SUPFAM" id="SSF52266">
    <property type="entry name" value="SGNH hydrolase"/>
    <property type="match status" value="1"/>
</dbReference>
<dbReference type="PANTHER" id="PTHR43695:SF1">
    <property type="entry name" value="RHAMNOGALACTURONAN ACETYLESTERASE"/>
    <property type="match status" value="1"/>
</dbReference>
<keyword evidence="2" id="KW-0378">Hydrolase</keyword>
<evidence type="ECO:0000256" key="3">
    <source>
        <dbReference type="SAM" id="MobiDB-lite"/>
    </source>
</evidence>
<evidence type="ECO:0000313" key="6">
    <source>
        <dbReference type="Proteomes" id="UP000241167"/>
    </source>
</evidence>
<dbReference type="OrthoDB" id="191551at2"/>
<dbReference type="PANTHER" id="PTHR43695">
    <property type="entry name" value="PUTATIVE (AFU_ORTHOLOGUE AFUA_2G17250)-RELATED"/>
    <property type="match status" value="1"/>
</dbReference>
<keyword evidence="6" id="KW-1185">Reference proteome</keyword>
<organism evidence="5 6">
    <name type="scientific">Allosphingosinicella deserti</name>
    <dbReference type="NCBI Taxonomy" id="2116704"/>
    <lineage>
        <taxon>Bacteria</taxon>
        <taxon>Pseudomonadati</taxon>
        <taxon>Pseudomonadota</taxon>
        <taxon>Alphaproteobacteria</taxon>
        <taxon>Sphingomonadales</taxon>
        <taxon>Sphingomonadaceae</taxon>
        <taxon>Allosphingosinicella</taxon>
    </lineage>
</organism>
<evidence type="ECO:0000313" key="5">
    <source>
        <dbReference type="EMBL" id="PSJ38348.1"/>
    </source>
</evidence>
<protein>
    <submittedName>
        <fullName evidence="5">Rhamnogalacturonan acetylesterase</fullName>
    </submittedName>
</protein>
<dbReference type="AlphaFoldDB" id="A0A2P7QK56"/>
<dbReference type="SUPFAM" id="SSF49785">
    <property type="entry name" value="Galactose-binding domain-like"/>
    <property type="match status" value="1"/>
</dbReference>
<gene>
    <name evidence="5" type="ORF">C7I55_18010</name>
</gene>
<dbReference type="CDD" id="cd01821">
    <property type="entry name" value="Rhamnogalacturan_acetylesterase_like"/>
    <property type="match status" value="1"/>
</dbReference>